<dbReference type="InParanoid" id="G3HHQ7"/>
<dbReference type="STRING" id="10029.G3HHQ7"/>
<sequence length="112" mass="12327">MGASLASIETAAESSFLSYRAEPLKSKTNFWIGMFRNVEGSSRAAGVVIVVLLILMGAGVAAYFLYKKRRALHIPQEATFENTLYFDSHQTPGTSDTKDLMGNIEQNEHVVI</sequence>
<feature type="transmembrane region" description="Helical" evidence="1">
    <location>
        <begin position="44"/>
        <end position="66"/>
    </location>
</feature>
<dbReference type="CDD" id="cd00037">
    <property type="entry name" value="CLECT"/>
    <property type="match status" value="1"/>
</dbReference>
<dbReference type="AlphaFoldDB" id="G3HHQ7"/>
<keyword evidence="1" id="KW-0812">Transmembrane</keyword>
<keyword evidence="1" id="KW-1133">Transmembrane helix</keyword>
<dbReference type="EMBL" id="JH000383">
    <property type="protein sequence ID" value="EGW02049.1"/>
    <property type="molecule type" value="Genomic_DNA"/>
</dbReference>
<evidence type="ECO:0000313" key="2">
    <source>
        <dbReference type="EMBL" id="EGW02049.1"/>
    </source>
</evidence>
<keyword evidence="2" id="KW-0675">Receptor</keyword>
<name>G3HHQ7_CRIGR</name>
<dbReference type="SUPFAM" id="SSF56436">
    <property type="entry name" value="C-type lectin-like"/>
    <property type="match status" value="1"/>
</dbReference>
<accession>G3HHQ7</accession>
<protein>
    <submittedName>
        <fullName evidence="2">Macrophage mannose receptor 1</fullName>
    </submittedName>
</protein>
<evidence type="ECO:0000313" key="3">
    <source>
        <dbReference type="Proteomes" id="UP000001075"/>
    </source>
</evidence>
<keyword evidence="1" id="KW-0472">Membrane</keyword>
<dbReference type="InterPro" id="IPR016187">
    <property type="entry name" value="CTDL_fold"/>
</dbReference>
<dbReference type="Proteomes" id="UP000001075">
    <property type="component" value="Unassembled WGS sequence"/>
</dbReference>
<organism evidence="2 3">
    <name type="scientific">Cricetulus griseus</name>
    <name type="common">Chinese hamster</name>
    <name type="synonym">Cricetulus barabensis griseus</name>
    <dbReference type="NCBI Taxonomy" id="10029"/>
    <lineage>
        <taxon>Eukaryota</taxon>
        <taxon>Metazoa</taxon>
        <taxon>Chordata</taxon>
        <taxon>Craniata</taxon>
        <taxon>Vertebrata</taxon>
        <taxon>Euteleostomi</taxon>
        <taxon>Mammalia</taxon>
        <taxon>Eutheria</taxon>
        <taxon>Euarchontoglires</taxon>
        <taxon>Glires</taxon>
        <taxon>Rodentia</taxon>
        <taxon>Myomorpha</taxon>
        <taxon>Muroidea</taxon>
        <taxon>Cricetidae</taxon>
        <taxon>Cricetinae</taxon>
        <taxon>Cricetulus</taxon>
    </lineage>
</organism>
<dbReference type="eggNOG" id="KOG4297">
    <property type="taxonomic scope" value="Eukaryota"/>
</dbReference>
<evidence type="ECO:0000256" key="1">
    <source>
        <dbReference type="SAM" id="Phobius"/>
    </source>
</evidence>
<gene>
    <name evidence="2" type="ORF">I79_010164</name>
</gene>
<reference evidence="3" key="1">
    <citation type="journal article" date="2011" name="Nat. Biotechnol.">
        <title>The genomic sequence of the Chinese hamster ovary (CHO)-K1 cell line.</title>
        <authorList>
            <person name="Xu X."/>
            <person name="Nagarajan H."/>
            <person name="Lewis N.E."/>
            <person name="Pan S."/>
            <person name="Cai Z."/>
            <person name="Liu X."/>
            <person name="Chen W."/>
            <person name="Xie M."/>
            <person name="Wang W."/>
            <person name="Hammond S."/>
            <person name="Andersen M.R."/>
            <person name="Neff N."/>
            <person name="Passarelli B."/>
            <person name="Koh W."/>
            <person name="Fan H.C."/>
            <person name="Wang J."/>
            <person name="Gui Y."/>
            <person name="Lee K.H."/>
            <person name="Betenbaugh M.J."/>
            <person name="Quake S.R."/>
            <person name="Famili I."/>
            <person name="Palsson B.O."/>
            <person name="Wang J."/>
        </authorList>
    </citation>
    <scope>NUCLEOTIDE SEQUENCE [LARGE SCALE GENOMIC DNA]</scope>
    <source>
        <strain evidence="3">CHO K1 cell line</strain>
    </source>
</reference>
<proteinExistence type="predicted"/>